<organism evidence="1 2">
    <name type="scientific">Lasius niger</name>
    <name type="common">Black garden ant</name>
    <dbReference type="NCBI Taxonomy" id="67767"/>
    <lineage>
        <taxon>Eukaryota</taxon>
        <taxon>Metazoa</taxon>
        <taxon>Ecdysozoa</taxon>
        <taxon>Arthropoda</taxon>
        <taxon>Hexapoda</taxon>
        <taxon>Insecta</taxon>
        <taxon>Pterygota</taxon>
        <taxon>Neoptera</taxon>
        <taxon>Endopterygota</taxon>
        <taxon>Hymenoptera</taxon>
        <taxon>Apocrita</taxon>
        <taxon>Aculeata</taxon>
        <taxon>Formicoidea</taxon>
        <taxon>Formicidae</taxon>
        <taxon>Formicinae</taxon>
        <taxon>Lasius</taxon>
        <taxon>Lasius</taxon>
    </lineage>
</organism>
<protein>
    <submittedName>
        <fullName evidence="1">Peroxidase 12</fullName>
    </submittedName>
</protein>
<gene>
    <name evidence="1" type="ORF">RF55_6404</name>
</gene>
<keyword evidence="1" id="KW-0560">Oxidoreductase</keyword>
<dbReference type="Proteomes" id="UP000036403">
    <property type="component" value="Unassembled WGS sequence"/>
</dbReference>
<evidence type="ECO:0000313" key="1">
    <source>
        <dbReference type="EMBL" id="KMQ93498.1"/>
    </source>
</evidence>
<dbReference type="OrthoDB" id="6783237at2759"/>
<dbReference type="EMBL" id="LBMM01003471">
    <property type="protein sequence ID" value="KMQ93498.1"/>
    <property type="molecule type" value="Genomic_DNA"/>
</dbReference>
<sequence length="509" mass="55044">MGWTFGPLPQVGSPVGYLKTTPTGLDSATKIGCKAQSYTSWDCVSRLYVGGVFIAEQPNSDAPIRTRRDTNILGDTPTAEERAQMAPAQKILLDKGLKIFVRGHGVLTQTQAARLPLEAATLTTSKVAAAGSKPTTSGKPIAGPSVQTRSMTDDNTGYYYSDILPVRSVSVSTMTCQRETDPMPYSPQYQILAGRLNDPAQTGVLSAVVRGPNVRDATTMSSLVKALALRPSTRYEIAAMLRCGCMGLSVGEESFFTDPIPYRFVRKPTAVSGVGMDILQKPGINPNSWRALAMPLDTFVALANNSYYSNTPEDFTYGGLDVTWTAVPVPSRLLGQSHLVAYVMSFLSSDSWSGTVNYKTITHRKGPADKEYQMNETYIPVVNSVDIPGVKNVCFVLIDETSPNCPSDIKVSLRDVTVTVPVWKGSTVVALVTVWPLWDKFWNKINLPGIRRDTVLAFSEICTRLGVSDACGTALSLLSELYGQWYGGIAPPTSGDRPTPDYSQAAYGA</sequence>
<keyword evidence="2" id="KW-1185">Reference proteome</keyword>
<proteinExistence type="predicted"/>
<name>A0A0J7KT38_LASNI</name>
<dbReference type="GO" id="GO:0004601">
    <property type="term" value="F:peroxidase activity"/>
    <property type="evidence" value="ECO:0007669"/>
    <property type="project" value="UniProtKB-KW"/>
</dbReference>
<reference evidence="1 2" key="1">
    <citation type="submission" date="2015-04" db="EMBL/GenBank/DDBJ databases">
        <title>Lasius niger genome sequencing.</title>
        <authorList>
            <person name="Konorov E.A."/>
            <person name="Nikitin M.A."/>
            <person name="Kirill M.V."/>
            <person name="Chang P."/>
        </authorList>
    </citation>
    <scope>NUCLEOTIDE SEQUENCE [LARGE SCALE GENOMIC DNA]</scope>
    <source>
        <tissue evidence="1">Whole</tissue>
    </source>
</reference>
<dbReference type="AlphaFoldDB" id="A0A0J7KT38"/>
<accession>A0A0J7KT38</accession>
<keyword evidence="1" id="KW-0575">Peroxidase</keyword>
<comment type="caution">
    <text evidence="1">The sequence shown here is derived from an EMBL/GenBank/DDBJ whole genome shotgun (WGS) entry which is preliminary data.</text>
</comment>
<dbReference type="PaxDb" id="67767-A0A0J7KT38"/>
<evidence type="ECO:0000313" key="2">
    <source>
        <dbReference type="Proteomes" id="UP000036403"/>
    </source>
</evidence>